<dbReference type="PANTHER" id="PTHR36350">
    <property type="entry name" value="TRANSMEMBRANE PROTEIN"/>
    <property type="match status" value="1"/>
</dbReference>
<name>A0ABC8L525_ERUVS</name>
<protein>
    <submittedName>
        <fullName evidence="2">Uncharacterized protein</fullName>
    </submittedName>
</protein>
<dbReference type="Proteomes" id="UP001642260">
    <property type="component" value="Unassembled WGS sequence"/>
</dbReference>
<dbReference type="EMBL" id="CAKOAT010394043">
    <property type="protein sequence ID" value="CAH8365676.1"/>
    <property type="molecule type" value="Genomic_DNA"/>
</dbReference>
<sequence length="100" mass="12036">MQDVLFTRQTIIHYLSGHPEKQVEKTFNRFREIQMGLQWPGSSEDCETHEVTLDEFKKVMESLKQEIEDSKKRKTVNSTPLEKQDKMMEDIYVYFNNFKK</sequence>
<dbReference type="AlphaFoldDB" id="A0ABC8L525"/>
<comment type="caution">
    <text evidence="2">The sequence shown here is derived from an EMBL/GenBank/DDBJ whole genome shotgun (WGS) entry which is preliminary data.</text>
</comment>
<keyword evidence="3" id="KW-1185">Reference proteome</keyword>
<dbReference type="PANTHER" id="PTHR36350:SF3">
    <property type="entry name" value="TRANSMEMBRANE PROTEIN"/>
    <property type="match status" value="1"/>
</dbReference>
<accession>A0ABC8L525</accession>
<evidence type="ECO:0000313" key="2">
    <source>
        <dbReference type="EMBL" id="CAH8365676.1"/>
    </source>
</evidence>
<reference evidence="2 3" key="1">
    <citation type="submission" date="2022-03" db="EMBL/GenBank/DDBJ databases">
        <authorList>
            <person name="Macdonald S."/>
            <person name="Ahmed S."/>
            <person name="Newling K."/>
        </authorList>
    </citation>
    <scope>NUCLEOTIDE SEQUENCE [LARGE SCALE GENOMIC DNA]</scope>
</reference>
<evidence type="ECO:0000256" key="1">
    <source>
        <dbReference type="SAM" id="Coils"/>
    </source>
</evidence>
<proteinExistence type="predicted"/>
<keyword evidence="1" id="KW-0175">Coiled coil</keyword>
<gene>
    <name evidence="2" type="ORF">ERUC_LOCUS30423</name>
</gene>
<organism evidence="2 3">
    <name type="scientific">Eruca vesicaria subsp. sativa</name>
    <name type="common">Garden rocket</name>
    <name type="synonym">Eruca sativa</name>
    <dbReference type="NCBI Taxonomy" id="29727"/>
    <lineage>
        <taxon>Eukaryota</taxon>
        <taxon>Viridiplantae</taxon>
        <taxon>Streptophyta</taxon>
        <taxon>Embryophyta</taxon>
        <taxon>Tracheophyta</taxon>
        <taxon>Spermatophyta</taxon>
        <taxon>Magnoliopsida</taxon>
        <taxon>eudicotyledons</taxon>
        <taxon>Gunneridae</taxon>
        <taxon>Pentapetalae</taxon>
        <taxon>rosids</taxon>
        <taxon>malvids</taxon>
        <taxon>Brassicales</taxon>
        <taxon>Brassicaceae</taxon>
        <taxon>Brassiceae</taxon>
        <taxon>Eruca</taxon>
    </lineage>
</organism>
<evidence type="ECO:0000313" key="3">
    <source>
        <dbReference type="Proteomes" id="UP001642260"/>
    </source>
</evidence>
<feature type="coiled-coil region" evidence="1">
    <location>
        <begin position="46"/>
        <end position="73"/>
    </location>
</feature>